<sequence>MSDFNAPRPEDVRAALLKIPTFQLRRVFYEGLLNPHWVRPLAEAGAFSSPPEPEATGDGYVRDIYWPELSYLTRIAATRPTDVVDVLLTLKESNNAWVRRAVFEIGAKIPASEGRRLRPLLEAWKTTGFGWRTDPRELVSFAVTLFEGGEQRTGRWLANVLFEPRAPRTDAMLKKPHVELEDYWYQEELPRVLTALGDDALKAATGWLARYARLAGHSGAGRDFSGMIRPSIRTRGDAHPDPEHALIDAVRDLALPAMLREPESTLEVLLSSRVQLLRKIAMHVVGEALRIRAEEGSDATPLARIAERLLGDSAADDAYLRVEYAELAQAVAKVDLNALNVINGFIVAAYEEDLRWMNERLTEQDASADDAEPQITERADRYMHHWLSAIGADALPPQLRDTLASLDSRFGVFENPLNPPGLVTGWTGPNPYLSQDEMASMGPQELVGQLASWHDSGDGWGPEPSHEGQGRELAALLTTNPFAVSGVADLALQLRPTYLRAILQGWEAALKADLELDWAQVADLVRDVLEHRIDSPFPVEGGDFDDDKDFRGAKGAAISLLSELVQARKSLAIPSESVLRFAELLIVQAHDDDAWAEYEAYEPGDSSWDPLTMSLNWQWPERVRGLFRLALHEEGAAWKAAAFSALEAELARPDKHGAGRAVLGENLGRMYNHAPEWLGARLVEFFGSADEVPVPQQIALTTAMAMHYYHRDLFDLLSSPMIGAIAVGEDLVSGWHSDSDPLQRIGEWAIDAILFGHKTMDDQVVRAFLTSAPAKVRGAAIGRIAWSFFHAEKVDDEIRDRFAGFVDDRIAHVQYHRDDSAELTGLYWVAKGEKFPVEWWLPRLRHALELEPSIATERYMIGTELAKASIVDPRNALAVLQLLMAGRDQGGMVSFDLSRNAVPMVIASAMSSGDDALRQEADRYMNELGAQGNLSLEDDVNAILDGQVTVDDLNEPI</sequence>
<gene>
    <name evidence="1" type="ORF">GCM10011314_12190</name>
</gene>
<reference evidence="1" key="2">
    <citation type="submission" date="2020-09" db="EMBL/GenBank/DDBJ databases">
        <authorList>
            <person name="Sun Q."/>
            <person name="Zhou Y."/>
        </authorList>
    </citation>
    <scope>NUCLEOTIDE SEQUENCE</scope>
    <source>
        <strain evidence="1">CGMCC 1.10749</strain>
    </source>
</reference>
<dbReference type="EMBL" id="BMEA01000001">
    <property type="protein sequence ID" value="GGB74285.1"/>
    <property type="molecule type" value="Genomic_DNA"/>
</dbReference>
<organism evidence="1 2">
    <name type="scientific">Knoellia flava</name>
    <dbReference type="NCBI Taxonomy" id="913969"/>
    <lineage>
        <taxon>Bacteria</taxon>
        <taxon>Bacillati</taxon>
        <taxon>Actinomycetota</taxon>
        <taxon>Actinomycetes</taxon>
        <taxon>Micrococcales</taxon>
        <taxon>Intrasporangiaceae</taxon>
        <taxon>Knoellia</taxon>
    </lineage>
</organism>
<protein>
    <submittedName>
        <fullName evidence="1">Uncharacterized protein</fullName>
    </submittedName>
</protein>
<evidence type="ECO:0000313" key="2">
    <source>
        <dbReference type="Proteomes" id="UP000628079"/>
    </source>
</evidence>
<dbReference type="Proteomes" id="UP000628079">
    <property type="component" value="Unassembled WGS sequence"/>
</dbReference>
<dbReference type="AlphaFoldDB" id="A0A8H9KQ06"/>
<name>A0A8H9KQ06_9MICO</name>
<evidence type="ECO:0000313" key="1">
    <source>
        <dbReference type="EMBL" id="GGB74285.1"/>
    </source>
</evidence>
<dbReference type="RefSeq" id="WP_156971626.1">
    <property type="nucleotide sequence ID" value="NZ_BMEA01000001.1"/>
</dbReference>
<accession>A0A8H9KQ06</accession>
<reference evidence="1" key="1">
    <citation type="journal article" date="2014" name="Int. J. Syst. Evol. Microbiol.">
        <title>Complete genome sequence of Corynebacterium casei LMG S-19264T (=DSM 44701T), isolated from a smear-ripened cheese.</title>
        <authorList>
            <consortium name="US DOE Joint Genome Institute (JGI-PGF)"/>
            <person name="Walter F."/>
            <person name="Albersmeier A."/>
            <person name="Kalinowski J."/>
            <person name="Ruckert C."/>
        </authorList>
    </citation>
    <scope>NUCLEOTIDE SEQUENCE</scope>
    <source>
        <strain evidence="1">CGMCC 1.10749</strain>
    </source>
</reference>
<comment type="caution">
    <text evidence="1">The sequence shown here is derived from an EMBL/GenBank/DDBJ whole genome shotgun (WGS) entry which is preliminary data.</text>
</comment>
<proteinExistence type="predicted"/>